<dbReference type="PROSITE" id="PS00571">
    <property type="entry name" value="AMIDASES"/>
    <property type="match status" value="1"/>
</dbReference>
<dbReference type="PANTHER" id="PTHR46072">
    <property type="entry name" value="AMIDASE-RELATED-RELATED"/>
    <property type="match status" value="1"/>
</dbReference>
<evidence type="ECO:0000259" key="7">
    <source>
        <dbReference type="Pfam" id="PF01425"/>
    </source>
</evidence>
<feature type="active site" description="Charge relay system" evidence="5">
    <location>
        <position position="238"/>
    </location>
</feature>
<feature type="domain" description="Amidase" evidence="7">
    <location>
        <begin position="162"/>
        <end position="554"/>
    </location>
</feature>
<dbReference type="Pfam" id="PF01425">
    <property type="entry name" value="Amidase"/>
    <property type="match status" value="2"/>
</dbReference>
<dbReference type="EC" id="3.5.1.4" evidence="3"/>
<feature type="binding site" evidence="6">
    <location>
        <begin position="259"/>
        <end position="262"/>
    </location>
    <ligand>
        <name>substrate</name>
    </ligand>
</feature>
<accession>A0A427XFG7</accession>
<comment type="similarity">
    <text evidence="2">Belongs to the amidase family.</text>
</comment>
<feature type="binding site" evidence="6">
    <location>
        <position position="213"/>
    </location>
    <ligand>
        <name>substrate</name>
    </ligand>
</feature>
<gene>
    <name evidence="8" type="ORF">EHS24_003470</name>
</gene>
<comment type="catalytic activity">
    <reaction evidence="1">
        <text>a monocarboxylic acid amide + H2O = a monocarboxylate + NH4(+)</text>
        <dbReference type="Rhea" id="RHEA:12020"/>
        <dbReference type="ChEBI" id="CHEBI:15377"/>
        <dbReference type="ChEBI" id="CHEBI:28938"/>
        <dbReference type="ChEBI" id="CHEBI:35757"/>
        <dbReference type="ChEBI" id="CHEBI:83628"/>
        <dbReference type="EC" id="3.5.1.4"/>
    </reaction>
</comment>
<dbReference type="Gene3D" id="3.90.1300.10">
    <property type="entry name" value="Amidase signature (AS) domain"/>
    <property type="match status" value="2"/>
</dbReference>
<proteinExistence type="inferred from homology"/>
<dbReference type="OrthoDB" id="6428749at2759"/>
<dbReference type="InterPro" id="IPR023631">
    <property type="entry name" value="Amidase_dom"/>
</dbReference>
<feature type="binding site" evidence="6">
    <location>
        <position position="238"/>
    </location>
    <ligand>
        <name>substrate</name>
    </ligand>
</feature>
<reference evidence="8 9" key="1">
    <citation type="submission" date="2018-11" db="EMBL/GenBank/DDBJ databases">
        <title>Genome sequence of Apiotrichum porosum DSM 27194.</title>
        <authorList>
            <person name="Aliyu H."/>
            <person name="Gorte O."/>
            <person name="Ochsenreither K."/>
        </authorList>
    </citation>
    <scope>NUCLEOTIDE SEQUENCE [LARGE SCALE GENOMIC DNA]</scope>
    <source>
        <strain evidence="8 9">DSM 27194</strain>
    </source>
</reference>
<dbReference type="GO" id="GO:0004040">
    <property type="term" value="F:amidase activity"/>
    <property type="evidence" value="ECO:0007669"/>
    <property type="project" value="UniProtKB-EC"/>
</dbReference>
<evidence type="ECO:0000313" key="8">
    <source>
        <dbReference type="EMBL" id="RSH77493.1"/>
    </source>
</evidence>
<feature type="active site" description="Charge relay system" evidence="5">
    <location>
        <position position="130"/>
    </location>
</feature>
<dbReference type="STRING" id="105984.A0A427XFG7"/>
<evidence type="ECO:0000256" key="6">
    <source>
        <dbReference type="PIRSR" id="PIRSR001221-2"/>
    </source>
</evidence>
<dbReference type="Proteomes" id="UP000279236">
    <property type="component" value="Unassembled WGS sequence"/>
</dbReference>
<sequence length="567" mass="61468">MTSDWKSRADAYRAHILAQIPSSWLLPPNFALTTDVRFVAETSGILTPAEVKLLHNDATSLAAAIASKKYTAVEVATAYCKSAAVAHQTTNCLMDFFPEECIAQAKELDAYFEKHGKTMGSLHGVPVSVKEHDGYDVIKVTTSSGYHLSSVPPLPCSRSHSDMCGIKGKPRSAGFLSILEDPASVSVDDCTVVAAFRAAGAVFYCKTTNPQAIMHLECNSFLGETTNPFNTTLTPGGSSGGEAALLAAGGSVFGIGSDIGGSIRNPCGNCGLYGFKPSAIRLPKGGNFSGMPGQEAIVGAIGPMTVSARDMELFIKVVLDTEPWKFDPSQARMPWRPEEVSWIGGDKPRIGVMWHDGVCKLQPPMARALSQAVDKLRTAGFDVVDYEPHNTAEGWALLKRLYYTDGGERVKRETAKTGEPILPLTQWIMDGSVDTPAIDVMELVKTREAFRLDYNKHWEAAGVDVVLCAPYPGAAPQLGTSKYWMYTAIWNLVDYPGGVFPTQWSVEASDAAEGPREYLSADDKMVAEFYSPEKFANAPLSLQVVGRRWEDEKTMEALKIISKVVRS</sequence>
<dbReference type="InterPro" id="IPR036928">
    <property type="entry name" value="AS_sf"/>
</dbReference>
<feature type="active site" description="Acyl-ester intermediate" evidence="5">
    <location>
        <position position="262"/>
    </location>
</feature>
<keyword evidence="9" id="KW-1185">Reference proteome</keyword>
<dbReference type="SUPFAM" id="SSF75304">
    <property type="entry name" value="Amidase signature (AS) enzymes"/>
    <property type="match status" value="2"/>
</dbReference>
<dbReference type="PANTHER" id="PTHR46072:SF4">
    <property type="entry name" value="AMIDASE C550.07-RELATED"/>
    <property type="match status" value="1"/>
</dbReference>
<keyword evidence="4" id="KW-0378">Hydrolase</keyword>
<feature type="domain" description="Amidase" evidence="7">
    <location>
        <begin position="74"/>
        <end position="147"/>
    </location>
</feature>
<dbReference type="InterPro" id="IPR020556">
    <property type="entry name" value="Amidase_CS"/>
</dbReference>
<evidence type="ECO:0000256" key="3">
    <source>
        <dbReference type="ARBA" id="ARBA00012922"/>
    </source>
</evidence>
<comment type="caution">
    <text evidence="8">The sequence shown here is derived from an EMBL/GenBank/DDBJ whole genome shotgun (WGS) entry which is preliminary data.</text>
</comment>
<dbReference type="PIRSF" id="PIRSF001221">
    <property type="entry name" value="Amidase_fungi"/>
    <property type="match status" value="1"/>
</dbReference>
<evidence type="ECO:0000256" key="5">
    <source>
        <dbReference type="PIRSR" id="PIRSR001221-1"/>
    </source>
</evidence>
<evidence type="ECO:0000256" key="2">
    <source>
        <dbReference type="ARBA" id="ARBA00009199"/>
    </source>
</evidence>
<organism evidence="8 9">
    <name type="scientific">Apiotrichum porosum</name>
    <dbReference type="NCBI Taxonomy" id="105984"/>
    <lineage>
        <taxon>Eukaryota</taxon>
        <taxon>Fungi</taxon>
        <taxon>Dikarya</taxon>
        <taxon>Basidiomycota</taxon>
        <taxon>Agaricomycotina</taxon>
        <taxon>Tremellomycetes</taxon>
        <taxon>Trichosporonales</taxon>
        <taxon>Trichosporonaceae</taxon>
        <taxon>Apiotrichum</taxon>
    </lineage>
</organism>
<dbReference type="EMBL" id="RSCE01000016">
    <property type="protein sequence ID" value="RSH77493.1"/>
    <property type="molecule type" value="Genomic_DNA"/>
</dbReference>
<dbReference type="RefSeq" id="XP_028472640.1">
    <property type="nucleotide sequence ID" value="XM_028619144.1"/>
</dbReference>
<protein>
    <recommendedName>
        <fullName evidence="3">amidase</fullName>
        <ecNumber evidence="3">3.5.1.4</ecNumber>
    </recommendedName>
</protein>
<evidence type="ECO:0000313" key="9">
    <source>
        <dbReference type="Proteomes" id="UP000279236"/>
    </source>
</evidence>
<dbReference type="AlphaFoldDB" id="A0A427XFG7"/>
<evidence type="ECO:0000256" key="4">
    <source>
        <dbReference type="ARBA" id="ARBA00022801"/>
    </source>
</evidence>
<name>A0A427XFG7_9TREE</name>
<dbReference type="GeneID" id="39588013"/>
<evidence type="ECO:0000256" key="1">
    <source>
        <dbReference type="ARBA" id="ARBA00001311"/>
    </source>
</evidence>